<dbReference type="SMART" id="SM00421">
    <property type="entry name" value="HTH_LUXR"/>
    <property type="match status" value="1"/>
</dbReference>
<evidence type="ECO:0000259" key="3">
    <source>
        <dbReference type="PROSITE" id="PS50043"/>
    </source>
</evidence>
<dbReference type="CDD" id="cd06170">
    <property type="entry name" value="LuxR_C_like"/>
    <property type="match status" value="1"/>
</dbReference>
<dbReference type="GO" id="GO:0000160">
    <property type="term" value="P:phosphorelay signal transduction system"/>
    <property type="evidence" value="ECO:0007669"/>
    <property type="project" value="InterPro"/>
</dbReference>
<feature type="modified residue" description="4-aspartylphosphate" evidence="2">
    <location>
        <position position="64"/>
    </location>
</feature>
<accession>A0A432VCN0</accession>
<dbReference type="Pfam" id="PF00196">
    <property type="entry name" value="GerE"/>
    <property type="match status" value="1"/>
</dbReference>
<proteinExistence type="predicted"/>
<evidence type="ECO:0000256" key="2">
    <source>
        <dbReference type="PROSITE-ProRule" id="PRU00169"/>
    </source>
</evidence>
<dbReference type="AlphaFoldDB" id="A0A432VCN0"/>
<dbReference type="EMBL" id="RKST01000001">
    <property type="protein sequence ID" value="RUM99915.1"/>
    <property type="molecule type" value="Genomic_DNA"/>
</dbReference>
<dbReference type="InterPro" id="IPR051015">
    <property type="entry name" value="EvgA-like"/>
</dbReference>
<feature type="domain" description="Response regulatory" evidence="4">
    <location>
        <begin position="12"/>
        <end position="129"/>
    </location>
</feature>
<dbReference type="SUPFAM" id="SSF52172">
    <property type="entry name" value="CheY-like"/>
    <property type="match status" value="1"/>
</dbReference>
<sequence length="230" mass="25397">MLAMSAANDAARFLIIDDHPLFREALHSAVRMAYPDVDTVEARSIAEALTLLADPKPFDLALLDLSMPDVHGFDGLLQLRTHHPRLPVVVVSGHDEPKIISEALSYGAAGFIPKSVRKSDLADAIRSVMEGAIHVPEGYEGQAPDDESADRAEMIRRLSKLTPQQLRVLQMLRQGLLNKQIAFELQVGETTVKAHVSEILRKLNVYSRTQAVIEVSKLDNADLFREPSGF</sequence>
<dbReference type="SMART" id="SM00448">
    <property type="entry name" value="REC"/>
    <property type="match status" value="1"/>
</dbReference>
<dbReference type="Pfam" id="PF00072">
    <property type="entry name" value="Response_reg"/>
    <property type="match status" value="1"/>
</dbReference>
<feature type="domain" description="HTH luxR-type" evidence="3">
    <location>
        <begin position="154"/>
        <end position="219"/>
    </location>
</feature>
<organism evidence="5 6">
    <name type="scientific">Borborobacter arsenicus</name>
    <dbReference type="NCBI Taxonomy" id="1851146"/>
    <lineage>
        <taxon>Bacteria</taxon>
        <taxon>Pseudomonadati</taxon>
        <taxon>Pseudomonadota</taxon>
        <taxon>Alphaproteobacteria</taxon>
        <taxon>Hyphomicrobiales</taxon>
        <taxon>Phyllobacteriaceae</taxon>
        <taxon>Borborobacter</taxon>
    </lineage>
</organism>
<dbReference type="InterPro" id="IPR058245">
    <property type="entry name" value="NreC/VraR/RcsB-like_REC"/>
</dbReference>
<dbReference type="CDD" id="cd17535">
    <property type="entry name" value="REC_NarL-like"/>
    <property type="match status" value="1"/>
</dbReference>
<evidence type="ECO:0000313" key="6">
    <source>
        <dbReference type="Proteomes" id="UP000281647"/>
    </source>
</evidence>
<dbReference type="PRINTS" id="PR00038">
    <property type="entry name" value="HTHLUXR"/>
</dbReference>
<comment type="caution">
    <text evidence="5">The sequence shown here is derived from an EMBL/GenBank/DDBJ whole genome shotgun (WGS) entry which is preliminary data.</text>
</comment>
<reference evidence="5 6" key="1">
    <citation type="submission" date="2018-11" db="EMBL/GenBank/DDBJ databases">
        <title>Pseudaminobacter arsenicus sp. nov., an arsenic-resistant bacterium isolated from arsenic-rich aquifers.</title>
        <authorList>
            <person name="Mu Y."/>
        </authorList>
    </citation>
    <scope>NUCLEOTIDE SEQUENCE [LARGE SCALE GENOMIC DNA]</scope>
    <source>
        <strain evidence="5 6">CB3</strain>
    </source>
</reference>
<dbReference type="InterPro" id="IPR011006">
    <property type="entry name" value="CheY-like_superfamily"/>
</dbReference>
<dbReference type="InterPro" id="IPR001789">
    <property type="entry name" value="Sig_transdc_resp-reg_receiver"/>
</dbReference>
<dbReference type="PROSITE" id="PS50043">
    <property type="entry name" value="HTH_LUXR_2"/>
    <property type="match status" value="1"/>
</dbReference>
<dbReference type="PROSITE" id="PS50110">
    <property type="entry name" value="RESPONSE_REGULATORY"/>
    <property type="match status" value="1"/>
</dbReference>
<dbReference type="PANTHER" id="PTHR45566:SF1">
    <property type="entry name" value="HTH-TYPE TRANSCRIPTIONAL REGULATOR YHJB-RELATED"/>
    <property type="match status" value="1"/>
</dbReference>
<dbReference type="InterPro" id="IPR036388">
    <property type="entry name" value="WH-like_DNA-bd_sf"/>
</dbReference>
<dbReference type="InterPro" id="IPR000792">
    <property type="entry name" value="Tscrpt_reg_LuxR_C"/>
</dbReference>
<evidence type="ECO:0000313" key="5">
    <source>
        <dbReference type="EMBL" id="RUM99915.1"/>
    </source>
</evidence>
<dbReference type="PANTHER" id="PTHR45566">
    <property type="entry name" value="HTH-TYPE TRANSCRIPTIONAL REGULATOR YHJB-RELATED"/>
    <property type="match status" value="1"/>
</dbReference>
<dbReference type="GO" id="GO:0006355">
    <property type="term" value="P:regulation of DNA-templated transcription"/>
    <property type="evidence" value="ECO:0007669"/>
    <property type="project" value="InterPro"/>
</dbReference>
<evidence type="ECO:0000259" key="4">
    <source>
        <dbReference type="PROSITE" id="PS50110"/>
    </source>
</evidence>
<dbReference type="Gene3D" id="1.10.10.10">
    <property type="entry name" value="Winged helix-like DNA-binding domain superfamily/Winged helix DNA-binding domain"/>
    <property type="match status" value="1"/>
</dbReference>
<name>A0A432VCN0_9HYPH</name>
<keyword evidence="6" id="KW-1185">Reference proteome</keyword>
<dbReference type="Gene3D" id="3.40.50.2300">
    <property type="match status" value="1"/>
</dbReference>
<gene>
    <name evidence="5" type="ORF">EET67_01570</name>
</gene>
<evidence type="ECO:0000256" key="1">
    <source>
        <dbReference type="ARBA" id="ARBA00022553"/>
    </source>
</evidence>
<dbReference type="OrthoDB" id="9814495at2"/>
<protein>
    <submittedName>
        <fullName evidence="5">Response regulator transcription factor</fullName>
    </submittedName>
</protein>
<keyword evidence="1 2" id="KW-0597">Phosphoprotein</keyword>
<dbReference type="Proteomes" id="UP000281647">
    <property type="component" value="Unassembled WGS sequence"/>
</dbReference>